<keyword evidence="1" id="KW-0472">Membrane</keyword>
<evidence type="ECO:0000256" key="1">
    <source>
        <dbReference type="SAM" id="Phobius"/>
    </source>
</evidence>
<feature type="transmembrane region" description="Helical" evidence="1">
    <location>
        <begin position="33"/>
        <end position="51"/>
    </location>
</feature>
<dbReference type="AlphaFoldDB" id="A0A1H0KDG1"/>
<proteinExistence type="predicted"/>
<name>A0A1H0KDG1_9SPHI</name>
<evidence type="ECO:0000313" key="3">
    <source>
        <dbReference type="Proteomes" id="UP000183200"/>
    </source>
</evidence>
<keyword evidence="1" id="KW-1133">Transmembrane helix</keyword>
<keyword evidence="3" id="KW-1185">Reference proteome</keyword>
<sequence length="774" mass="83248">MNPSKAYRLYTVADLLLIASYPLKDKYTPMKNIIYKIFLLPALVLFATNMVKAQLPLAYGDAVATHSPIQNSGVVLRTVKTSNTSTATTGANWNTPAMTPAGTKPSNWSAPGWTVQKLGSIFGVTIDDKTSAPNIYVSSTQIYGGSVLNQSKIFRIDGTSGIPTQIFDFLNKDRSLGNLKYLRIGTVENIYVSNWDGAGSINRIKSINNGVTWTAANTFVAKDSGGPLKNTMPYGIAIRKLSGTGNPYRLYYSRISLLQPYSANDIWSVELDVNGDFDTATEQMETLNISLMAGTSTASFPYNNGIAVISDMAFSESKNSLLIGQQTWQNSNPATSQFAVMGAHNSKVVEFDNQLPLGSHLWNVNTNLYPAGNGVNKNCAGGVSYSNNIMMKDELSFACDTTIWLSTDAMSAPNPLVYGIQGMRRSPTNTLWNSIWIDADDNTTTWDKTRLGDVEVYKKPLNCSPCSCGSWQGGPTLGGTAIPATGGTAAVPLTYPLQFIQGNVSGLLNAVYNCNGNCGASYSWQILAASGVTVATGTSLPLDLKQYNSKLNCGAYILVIKAKCGDSECENLTIPITIICEPPSCCRAEITIKQTAASFNVVTNLANPNAYSTGSGTFSISTTTPMTEVRVSVEEFRLIASSPNCLNCNNRPVTWGNILSASLNAQPMNLSGYIGPVTGSIAADYREAVLNSTVPISLNPGILNIKLSLPTVTELSCCEVKVYLCLKFTFKDINCRECVQMVCGEFALNPRKLTSPGTATPIGPAHIKTFKVEH</sequence>
<organism evidence="2 3">
    <name type="scientific">Pedobacter steynii</name>
    <dbReference type="NCBI Taxonomy" id="430522"/>
    <lineage>
        <taxon>Bacteria</taxon>
        <taxon>Pseudomonadati</taxon>
        <taxon>Bacteroidota</taxon>
        <taxon>Sphingobacteriia</taxon>
        <taxon>Sphingobacteriales</taxon>
        <taxon>Sphingobacteriaceae</taxon>
        <taxon>Pedobacter</taxon>
    </lineage>
</organism>
<accession>A0A1H0KDG1</accession>
<evidence type="ECO:0000313" key="2">
    <source>
        <dbReference type="EMBL" id="SDO53957.1"/>
    </source>
</evidence>
<dbReference type="EMBL" id="FNGY01000016">
    <property type="protein sequence ID" value="SDO53957.1"/>
    <property type="molecule type" value="Genomic_DNA"/>
</dbReference>
<keyword evidence="1" id="KW-0812">Transmembrane</keyword>
<gene>
    <name evidence="2" type="ORF">SAMN05421820_11623</name>
</gene>
<protein>
    <submittedName>
        <fullName evidence="2">Uncharacterized protein</fullName>
    </submittedName>
</protein>
<dbReference type="Proteomes" id="UP000183200">
    <property type="component" value="Unassembled WGS sequence"/>
</dbReference>
<reference evidence="3" key="1">
    <citation type="submission" date="2016-10" db="EMBL/GenBank/DDBJ databases">
        <authorList>
            <person name="Varghese N."/>
            <person name="Submissions S."/>
        </authorList>
    </citation>
    <scope>NUCLEOTIDE SEQUENCE [LARGE SCALE GENOMIC DNA]</scope>
    <source>
        <strain evidence="3">DSM 19110</strain>
    </source>
</reference>